<protein>
    <submittedName>
        <fullName evidence="1">Uncharacterized protein</fullName>
    </submittedName>
</protein>
<keyword evidence="2" id="KW-1185">Reference proteome</keyword>
<dbReference type="AlphaFoldDB" id="A0ABD1XR33"/>
<proteinExistence type="predicted"/>
<organism evidence="1 2">
    <name type="scientific">Riccia fluitans</name>
    <dbReference type="NCBI Taxonomy" id="41844"/>
    <lineage>
        <taxon>Eukaryota</taxon>
        <taxon>Viridiplantae</taxon>
        <taxon>Streptophyta</taxon>
        <taxon>Embryophyta</taxon>
        <taxon>Marchantiophyta</taxon>
        <taxon>Marchantiopsida</taxon>
        <taxon>Marchantiidae</taxon>
        <taxon>Marchantiales</taxon>
        <taxon>Ricciaceae</taxon>
        <taxon>Riccia</taxon>
    </lineage>
</organism>
<reference evidence="1 2" key="1">
    <citation type="submission" date="2024-09" db="EMBL/GenBank/DDBJ databases">
        <title>Chromosome-scale assembly of Riccia fluitans.</title>
        <authorList>
            <person name="Paukszto L."/>
            <person name="Sawicki J."/>
            <person name="Karawczyk K."/>
            <person name="Piernik-Szablinska J."/>
            <person name="Szczecinska M."/>
            <person name="Mazdziarz M."/>
        </authorList>
    </citation>
    <scope>NUCLEOTIDE SEQUENCE [LARGE SCALE GENOMIC DNA]</scope>
    <source>
        <strain evidence="1">Rf_01</strain>
        <tissue evidence="1">Aerial parts of the thallus</tissue>
    </source>
</reference>
<dbReference type="Proteomes" id="UP001605036">
    <property type="component" value="Unassembled WGS sequence"/>
</dbReference>
<evidence type="ECO:0000313" key="1">
    <source>
        <dbReference type="EMBL" id="KAL2611230.1"/>
    </source>
</evidence>
<sequence>MQLMPKAKLVRFAAKRRCVLSEFKGTVWRIDVGMSSRIQRAPPEVLEIVEDKFSCRAPYTHTHVTRRN</sequence>
<comment type="caution">
    <text evidence="1">The sequence shown here is derived from an EMBL/GenBank/DDBJ whole genome shotgun (WGS) entry which is preliminary data.</text>
</comment>
<evidence type="ECO:0000313" key="2">
    <source>
        <dbReference type="Proteomes" id="UP001605036"/>
    </source>
</evidence>
<dbReference type="EMBL" id="JBHFFA010000007">
    <property type="protein sequence ID" value="KAL2611230.1"/>
    <property type="molecule type" value="Genomic_DNA"/>
</dbReference>
<name>A0ABD1XR33_9MARC</name>
<accession>A0ABD1XR33</accession>
<gene>
    <name evidence="1" type="ORF">R1flu_022922</name>
</gene>